<reference evidence="3" key="1">
    <citation type="submission" date="2020-12" db="EMBL/GenBank/DDBJ databases">
        <title>Geomonas sp. Red875, isolated from river sediment.</title>
        <authorList>
            <person name="Xu Z."/>
            <person name="Zhang Z."/>
            <person name="Masuda Y."/>
            <person name="Itoh H."/>
            <person name="Senoo K."/>
        </authorList>
    </citation>
    <scope>NUCLEOTIDE SEQUENCE</scope>
    <source>
        <strain evidence="3">Red875</strain>
    </source>
</reference>
<dbReference type="RefSeq" id="WP_199383560.1">
    <property type="nucleotide sequence ID" value="NZ_JAEMHM010000006.1"/>
</dbReference>
<keyword evidence="4" id="KW-1185">Reference proteome</keyword>
<accession>A0A8J7LUH5</accession>
<dbReference type="Proteomes" id="UP000636888">
    <property type="component" value="Unassembled WGS sequence"/>
</dbReference>
<feature type="region of interest" description="Disordered" evidence="1">
    <location>
        <begin position="123"/>
        <end position="150"/>
    </location>
</feature>
<feature type="compositionally biased region" description="Polar residues" evidence="1">
    <location>
        <begin position="125"/>
        <end position="146"/>
    </location>
</feature>
<comment type="caution">
    <text evidence="3">The sequence shown here is derived from an EMBL/GenBank/DDBJ whole genome shotgun (WGS) entry which is preliminary data.</text>
</comment>
<feature type="signal peptide" evidence="2">
    <location>
        <begin position="1"/>
        <end position="18"/>
    </location>
</feature>
<dbReference type="InterPro" id="IPR011990">
    <property type="entry name" value="TPR-like_helical_dom_sf"/>
</dbReference>
<proteinExistence type="predicted"/>
<dbReference type="Gene3D" id="1.25.40.10">
    <property type="entry name" value="Tetratricopeptide repeat domain"/>
    <property type="match status" value="1"/>
</dbReference>
<name>A0A8J7LUH5_9BACT</name>
<keyword evidence="2" id="KW-0732">Signal</keyword>
<evidence type="ECO:0000313" key="3">
    <source>
        <dbReference type="EMBL" id="MBJ6724664.1"/>
    </source>
</evidence>
<gene>
    <name evidence="3" type="ORF">JFN93_08095</name>
</gene>
<feature type="chain" id="PRO_5035230973" description="Tetratricopeptide repeat protein" evidence="2">
    <location>
        <begin position="19"/>
        <end position="173"/>
    </location>
</feature>
<evidence type="ECO:0000313" key="4">
    <source>
        <dbReference type="Proteomes" id="UP000636888"/>
    </source>
</evidence>
<protein>
    <recommendedName>
        <fullName evidence="5">Tetratricopeptide repeat protein</fullName>
    </recommendedName>
</protein>
<dbReference type="PROSITE" id="PS51257">
    <property type="entry name" value="PROKAR_LIPOPROTEIN"/>
    <property type="match status" value="1"/>
</dbReference>
<dbReference type="AlphaFoldDB" id="A0A8J7LUH5"/>
<dbReference type="EMBL" id="JAEMHM010000006">
    <property type="protein sequence ID" value="MBJ6724664.1"/>
    <property type="molecule type" value="Genomic_DNA"/>
</dbReference>
<sequence>MKRTFVILALTLALGGCATPGRPGRPAPPHPRQLEAAVALIRQGETARAKVILTTIVESPPVKGITDEALFRLALLNLKPAELAPSEHLLRRLKKDFPASNWTVQAQPLLELIGGADELRRQNRSLKGSNRSLSRANETLNRSNETLGKENEELRRQIDQLKHLDLELERKSK</sequence>
<evidence type="ECO:0008006" key="5">
    <source>
        <dbReference type="Google" id="ProtNLM"/>
    </source>
</evidence>
<evidence type="ECO:0000256" key="1">
    <source>
        <dbReference type="SAM" id="MobiDB-lite"/>
    </source>
</evidence>
<organism evidence="3 4">
    <name type="scientific">Geomesophilobacter sediminis</name>
    <dbReference type="NCBI Taxonomy" id="2798584"/>
    <lineage>
        <taxon>Bacteria</taxon>
        <taxon>Pseudomonadati</taxon>
        <taxon>Thermodesulfobacteriota</taxon>
        <taxon>Desulfuromonadia</taxon>
        <taxon>Geobacterales</taxon>
        <taxon>Geobacteraceae</taxon>
        <taxon>Geomesophilobacter</taxon>
    </lineage>
</organism>
<evidence type="ECO:0000256" key="2">
    <source>
        <dbReference type="SAM" id="SignalP"/>
    </source>
</evidence>